<dbReference type="Proteomes" id="UP000283576">
    <property type="component" value="Unassembled WGS sequence"/>
</dbReference>
<evidence type="ECO:0000313" key="4">
    <source>
        <dbReference type="Proteomes" id="UP000255277"/>
    </source>
</evidence>
<dbReference type="Proteomes" id="UP000255277">
    <property type="component" value="Unassembled WGS sequence"/>
</dbReference>
<dbReference type="OrthoDB" id="1257571at2"/>
<evidence type="ECO:0000313" key="1">
    <source>
        <dbReference type="EMBL" id="GEQ05019.1"/>
    </source>
</evidence>
<dbReference type="InterPro" id="IPR029032">
    <property type="entry name" value="AhpD-like"/>
</dbReference>
<dbReference type="SUPFAM" id="SSF69118">
    <property type="entry name" value="AhpD-like"/>
    <property type="match status" value="1"/>
</dbReference>
<reference evidence="1 6" key="3">
    <citation type="submission" date="2019-07" db="EMBL/GenBank/DDBJ databases">
        <title>Whole genome shotgun sequence of Staphylococcus gallinarum NBRC 109767.</title>
        <authorList>
            <person name="Hosoyama A."/>
            <person name="Uohara A."/>
            <person name="Ohji S."/>
            <person name="Ichikawa N."/>
        </authorList>
    </citation>
    <scope>NUCLEOTIDE SEQUENCE [LARGE SCALE GENOMIC DNA]</scope>
    <source>
        <strain evidence="1 6">NBRC 109767</strain>
    </source>
</reference>
<dbReference type="AlphaFoldDB" id="A0A0D0RPU0"/>
<protein>
    <submittedName>
        <fullName evidence="2">Carboxymuconolactone decarboxylase family protein</fullName>
    </submittedName>
</protein>
<sequence>MTIIKESNFGDTPFQKLLGHNLSLLNQWNNLSNTLSGSEQLSQNLKEELRKMLAQNHGCNYCKSKGKPNLQFSDQKSLICIGFTDVYIKSGTNIPKQVIKVLQSTLTDKEISELIAFITFTTCQQHFGAIMQLEA</sequence>
<keyword evidence="6" id="KW-1185">Reference proteome</keyword>
<dbReference type="RefSeq" id="WP_042738790.1">
    <property type="nucleotide sequence ID" value="NZ_BKAX01000003.1"/>
</dbReference>
<organism evidence="2 5">
    <name type="scientific">Staphylococcus gallinarum</name>
    <dbReference type="NCBI Taxonomy" id="1293"/>
    <lineage>
        <taxon>Bacteria</taxon>
        <taxon>Bacillati</taxon>
        <taxon>Bacillota</taxon>
        <taxon>Bacilli</taxon>
        <taxon>Bacillales</taxon>
        <taxon>Staphylococcaceae</taxon>
        <taxon>Staphylococcus</taxon>
    </lineage>
</organism>
<reference evidence="2 5" key="1">
    <citation type="journal article" date="2016" name="Front. Microbiol.">
        <title>Comprehensive Phylogenetic Analysis of Bovine Non-aureus Staphylococci Species Based on Whole-Genome Sequencing.</title>
        <authorList>
            <person name="Naushad S."/>
            <person name="Barkema H.W."/>
            <person name="Luby C."/>
            <person name="Condas L.A."/>
            <person name="Nobrega D.B."/>
            <person name="Carson D.A."/>
            <person name="De Buck J."/>
        </authorList>
    </citation>
    <scope>NUCLEOTIDE SEQUENCE [LARGE SCALE GENOMIC DNA]</scope>
    <source>
        <strain evidence="2 5">SNUC 1388</strain>
    </source>
</reference>
<dbReference type="STRING" id="1293.SH09_06370"/>
<dbReference type="Proteomes" id="UP000321057">
    <property type="component" value="Unassembled WGS sequence"/>
</dbReference>
<accession>A0A0D0RPU0</accession>
<dbReference type="EMBL" id="QXRZ01000001">
    <property type="protein sequence ID" value="RIL44664.1"/>
    <property type="molecule type" value="Genomic_DNA"/>
</dbReference>
<gene>
    <name evidence="2" type="ORF">BUZ01_01430</name>
    <name evidence="3" type="ORF">NCTC12195_02338</name>
    <name evidence="1" type="ORF">SGA02_08470</name>
</gene>
<name>A0A0D0RPU0_STAGA</name>
<reference evidence="3 4" key="2">
    <citation type="submission" date="2018-06" db="EMBL/GenBank/DDBJ databases">
        <authorList>
            <consortium name="Pathogen Informatics"/>
            <person name="Doyle S."/>
        </authorList>
    </citation>
    <scope>NUCLEOTIDE SEQUENCE [LARGE SCALE GENOMIC DNA]</scope>
    <source>
        <strain evidence="3 4">NCTC12195</strain>
    </source>
</reference>
<evidence type="ECO:0000313" key="2">
    <source>
        <dbReference type="EMBL" id="RIL44664.1"/>
    </source>
</evidence>
<evidence type="ECO:0000313" key="6">
    <source>
        <dbReference type="Proteomes" id="UP000321057"/>
    </source>
</evidence>
<dbReference type="EMBL" id="BKAX01000003">
    <property type="protein sequence ID" value="GEQ05019.1"/>
    <property type="molecule type" value="Genomic_DNA"/>
</dbReference>
<evidence type="ECO:0000313" key="5">
    <source>
        <dbReference type="Proteomes" id="UP000283576"/>
    </source>
</evidence>
<evidence type="ECO:0000313" key="3">
    <source>
        <dbReference type="EMBL" id="SUM32889.1"/>
    </source>
</evidence>
<proteinExistence type="predicted"/>
<dbReference type="Gene3D" id="1.20.1290.10">
    <property type="entry name" value="AhpD-like"/>
    <property type="match status" value="1"/>
</dbReference>
<dbReference type="EMBL" id="UHDK01000001">
    <property type="protein sequence ID" value="SUM32889.1"/>
    <property type="molecule type" value="Genomic_DNA"/>
</dbReference>